<name>A0ACB5T323_AMBMO</name>
<accession>A0ACB5T323</accession>
<protein>
    <submittedName>
        <fullName evidence="1">Unnamed protein product</fullName>
    </submittedName>
</protein>
<proteinExistence type="predicted"/>
<evidence type="ECO:0000313" key="2">
    <source>
        <dbReference type="Proteomes" id="UP001165064"/>
    </source>
</evidence>
<dbReference type="EMBL" id="BSXS01002454">
    <property type="protein sequence ID" value="GME79129.1"/>
    <property type="molecule type" value="Genomic_DNA"/>
</dbReference>
<organism evidence="1 2">
    <name type="scientific">Ambrosiozyma monospora</name>
    <name type="common">Yeast</name>
    <name type="synonym">Endomycopsis monosporus</name>
    <dbReference type="NCBI Taxonomy" id="43982"/>
    <lineage>
        <taxon>Eukaryota</taxon>
        <taxon>Fungi</taxon>
        <taxon>Dikarya</taxon>
        <taxon>Ascomycota</taxon>
        <taxon>Saccharomycotina</taxon>
        <taxon>Pichiomycetes</taxon>
        <taxon>Pichiales</taxon>
        <taxon>Pichiaceae</taxon>
        <taxon>Ambrosiozyma</taxon>
    </lineage>
</organism>
<reference evidence="1" key="1">
    <citation type="submission" date="2023-04" db="EMBL/GenBank/DDBJ databases">
        <title>Ambrosiozyma monospora NBRC 10751.</title>
        <authorList>
            <person name="Ichikawa N."/>
            <person name="Sato H."/>
            <person name="Tonouchi N."/>
        </authorList>
    </citation>
    <scope>NUCLEOTIDE SEQUENCE</scope>
    <source>
        <strain evidence="1">NBRC 10751</strain>
    </source>
</reference>
<gene>
    <name evidence="1" type="ORF">Amon02_000378000</name>
</gene>
<sequence>MSHTNKSHKSIEDNPLFRSIEGTKKQRSSSPSSSSQKKQHLQQNPLAKALGLQKAVSSSRSSSNSIASKGIHKLNSAPRHKPKGLELLSSPSTYNKKITNHNKLHSKLNNGIGTGKPSKLKSKTPPTTNGNRPRKSKSPITQQQRQPQPQQQSNQLEFVPPSQRQNFNSSTIGSNDTSFSSTSTTTPARFQDQEPIHLLRIMNLAPQVTKHDVLNIMSKYGTILNVLIKTELIHTPNSATPMIPKRPRSQQLRQGLFSGPSDRATADPNDESLYTTTAELLYLEESSLYSAKDDLDGRRADGRILKLEIDTVSKFVRGANDWAKILDDVRLTRNAELAIQKAEMARAKAEQAKVRAAVVYDRF</sequence>
<comment type="caution">
    <text evidence="1">The sequence shown here is derived from an EMBL/GenBank/DDBJ whole genome shotgun (WGS) entry which is preliminary data.</text>
</comment>
<evidence type="ECO:0000313" key="1">
    <source>
        <dbReference type="EMBL" id="GME79129.1"/>
    </source>
</evidence>
<keyword evidence="2" id="KW-1185">Reference proteome</keyword>
<dbReference type="Proteomes" id="UP001165064">
    <property type="component" value="Unassembled WGS sequence"/>
</dbReference>